<dbReference type="GO" id="GO:0030313">
    <property type="term" value="C:cell envelope"/>
    <property type="evidence" value="ECO:0007669"/>
    <property type="project" value="UniProtKB-SubCell"/>
</dbReference>
<comment type="subcellular location">
    <subcellularLocation>
        <location evidence="1">Cell envelope</location>
    </subcellularLocation>
</comment>
<dbReference type="GO" id="GO:0042597">
    <property type="term" value="C:periplasmic space"/>
    <property type="evidence" value="ECO:0007669"/>
    <property type="project" value="UniProtKB-ARBA"/>
</dbReference>
<sequence>MHLPCPSFAPLFSLCFFQFYCYHLPNKSTLNKAWFMKKYIFFLFSFSLFISLFYIQKKRDTSAVTTQTLKVNISYSPYSLDPRTSTDPVTATLHLMLFEGLTRLNQDGTTTLCLAKSYALSKDKMTYTFHLKKSCFSDGSPLTAYDFERSWKEAVSPDFIGRASELFFCIKNAKAIKLGDKEKELGVVAKDEYTLQVTLNHPAPYFLNLLSYPTFFPIHRTFSSQESKGNPLISNGPFQLKNKINNNKICLKKNPFFHHQKRVQLTHIELDVVSDATTSFYLFQKEQNHWFGGFLEALPVDSIQEILTNYTLIEKPTTGFCFCSVNVTNPILSNLNIRKALYQAMNPPSLIQDFPILAHETAMGPTPTQFWKTHNMKPLTIEINEDPLTLFNRGIDELGIDKKEFPSLNLIYFPCDAYKRIAQIFQQRLKSLLNIDLKLVVTPASEHYHKLSSQDYDLSISAWISQFNDPLNYLQRLNGTSNKNHPGWINTSFTKLLDKSLWADNQTARIHLLHAAESLIAEQIPLIPLYHFNLTYLQHHALKGVHISPLGLTDFRYAYFEKI</sequence>
<dbReference type="PIRSF" id="PIRSF002741">
    <property type="entry name" value="MppA"/>
    <property type="match status" value="1"/>
</dbReference>
<evidence type="ECO:0000256" key="2">
    <source>
        <dbReference type="ARBA" id="ARBA00005695"/>
    </source>
</evidence>
<feature type="domain" description="Solute-binding protein family 5" evidence="6">
    <location>
        <begin position="113"/>
        <end position="484"/>
    </location>
</feature>
<comment type="similarity">
    <text evidence="2">Belongs to the bacterial solute-binding protein 5 family.</text>
</comment>
<keyword evidence="5" id="KW-0472">Membrane</keyword>
<keyword evidence="3" id="KW-0813">Transport</keyword>
<evidence type="ECO:0000256" key="5">
    <source>
        <dbReference type="SAM" id="Phobius"/>
    </source>
</evidence>
<keyword evidence="5" id="KW-0812">Transmembrane</keyword>
<dbReference type="PANTHER" id="PTHR30290">
    <property type="entry name" value="PERIPLASMIC BINDING COMPONENT OF ABC TRANSPORTER"/>
    <property type="match status" value="1"/>
</dbReference>
<dbReference type="PANTHER" id="PTHR30290:SF83">
    <property type="entry name" value="ABC TRANSPORTER SUBSTRATE-BINDING PROTEIN"/>
    <property type="match status" value="1"/>
</dbReference>
<evidence type="ECO:0000256" key="4">
    <source>
        <dbReference type="ARBA" id="ARBA00022729"/>
    </source>
</evidence>
<evidence type="ECO:0000256" key="1">
    <source>
        <dbReference type="ARBA" id="ARBA00004196"/>
    </source>
</evidence>
<dbReference type="SUPFAM" id="SSF53850">
    <property type="entry name" value="Periplasmic binding protein-like II"/>
    <property type="match status" value="1"/>
</dbReference>
<evidence type="ECO:0000313" key="8">
    <source>
        <dbReference type="Proteomes" id="UP000218775"/>
    </source>
</evidence>
<organism evidence="7 8">
    <name type="scientific">Aerophobetes bacterium</name>
    <dbReference type="NCBI Taxonomy" id="2030807"/>
    <lineage>
        <taxon>Bacteria</taxon>
        <taxon>Candidatus Aerophobota</taxon>
    </lineage>
</organism>
<dbReference type="InterPro" id="IPR000914">
    <property type="entry name" value="SBP_5_dom"/>
</dbReference>
<name>A0A2A4X4R1_UNCAE</name>
<dbReference type="EMBL" id="NVUK01000021">
    <property type="protein sequence ID" value="PCI77017.1"/>
    <property type="molecule type" value="Genomic_DNA"/>
</dbReference>
<dbReference type="Gene3D" id="3.10.105.10">
    <property type="entry name" value="Dipeptide-binding Protein, Domain 3"/>
    <property type="match status" value="1"/>
</dbReference>
<dbReference type="InterPro" id="IPR030678">
    <property type="entry name" value="Peptide/Ni-bd"/>
</dbReference>
<evidence type="ECO:0000256" key="3">
    <source>
        <dbReference type="ARBA" id="ARBA00022448"/>
    </source>
</evidence>
<keyword evidence="5" id="KW-1133">Transmembrane helix</keyword>
<dbReference type="CDD" id="cd08504">
    <property type="entry name" value="PBP2_OppA"/>
    <property type="match status" value="1"/>
</dbReference>
<dbReference type="GO" id="GO:0015833">
    <property type="term" value="P:peptide transport"/>
    <property type="evidence" value="ECO:0007669"/>
    <property type="project" value="TreeGrafter"/>
</dbReference>
<dbReference type="Gene3D" id="3.90.76.10">
    <property type="entry name" value="Dipeptide-binding Protein, Domain 1"/>
    <property type="match status" value="1"/>
</dbReference>
<protein>
    <recommendedName>
        <fullName evidence="6">Solute-binding protein family 5 domain-containing protein</fullName>
    </recommendedName>
</protein>
<dbReference type="Pfam" id="PF00496">
    <property type="entry name" value="SBP_bac_5"/>
    <property type="match status" value="1"/>
</dbReference>
<keyword evidence="4" id="KW-0732">Signal</keyword>
<dbReference type="FunFam" id="3.90.76.10:FF:000001">
    <property type="entry name" value="Oligopeptide ABC transporter substrate-binding protein"/>
    <property type="match status" value="1"/>
</dbReference>
<accession>A0A2A4X4R1</accession>
<evidence type="ECO:0000313" key="7">
    <source>
        <dbReference type="EMBL" id="PCI77017.1"/>
    </source>
</evidence>
<feature type="transmembrane region" description="Helical" evidence="5">
    <location>
        <begin position="36"/>
        <end position="55"/>
    </location>
</feature>
<dbReference type="InterPro" id="IPR039424">
    <property type="entry name" value="SBP_5"/>
</dbReference>
<dbReference type="Gene3D" id="3.40.190.10">
    <property type="entry name" value="Periplasmic binding protein-like II"/>
    <property type="match status" value="1"/>
</dbReference>
<evidence type="ECO:0000259" key="6">
    <source>
        <dbReference type="Pfam" id="PF00496"/>
    </source>
</evidence>
<dbReference type="AlphaFoldDB" id="A0A2A4X4R1"/>
<dbReference type="GO" id="GO:1904680">
    <property type="term" value="F:peptide transmembrane transporter activity"/>
    <property type="evidence" value="ECO:0007669"/>
    <property type="project" value="TreeGrafter"/>
</dbReference>
<gene>
    <name evidence="7" type="ORF">COB21_03600</name>
</gene>
<reference evidence="8" key="1">
    <citation type="submission" date="2017-08" db="EMBL/GenBank/DDBJ databases">
        <title>A dynamic microbial community with high functional redundancy inhabits the cold, oxic subseafloor aquifer.</title>
        <authorList>
            <person name="Tully B.J."/>
            <person name="Wheat C.G."/>
            <person name="Glazer B.T."/>
            <person name="Huber J.A."/>
        </authorList>
    </citation>
    <scope>NUCLEOTIDE SEQUENCE [LARGE SCALE GENOMIC DNA]</scope>
</reference>
<proteinExistence type="inferred from homology"/>
<dbReference type="Proteomes" id="UP000218775">
    <property type="component" value="Unassembled WGS sequence"/>
</dbReference>
<comment type="caution">
    <text evidence="7">The sequence shown here is derived from an EMBL/GenBank/DDBJ whole genome shotgun (WGS) entry which is preliminary data.</text>
</comment>
<dbReference type="GO" id="GO:0043190">
    <property type="term" value="C:ATP-binding cassette (ABC) transporter complex"/>
    <property type="evidence" value="ECO:0007669"/>
    <property type="project" value="InterPro"/>
</dbReference>
<feature type="transmembrane region" description="Helical" evidence="5">
    <location>
        <begin position="6"/>
        <end position="24"/>
    </location>
</feature>